<proteinExistence type="predicted"/>
<dbReference type="Proteomes" id="UP000688137">
    <property type="component" value="Unassembled WGS sequence"/>
</dbReference>
<reference evidence="2" key="1">
    <citation type="submission" date="2021-01" db="EMBL/GenBank/DDBJ databases">
        <authorList>
            <consortium name="Genoscope - CEA"/>
            <person name="William W."/>
        </authorList>
    </citation>
    <scope>NUCLEOTIDE SEQUENCE</scope>
</reference>
<feature type="chain" id="PRO_5035945318" description="Transmembrane protein" evidence="1">
    <location>
        <begin position="20"/>
        <end position="94"/>
    </location>
</feature>
<dbReference type="AlphaFoldDB" id="A0A8S1NWX2"/>
<organism evidence="2 3">
    <name type="scientific">Paramecium primaurelia</name>
    <dbReference type="NCBI Taxonomy" id="5886"/>
    <lineage>
        <taxon>Eukaryota</taxon>
        <taxon>Sar</taxon>
        <taxon>Alveolata</taxon>
        <taxon>Ciliophora</taxon>
        <taxon>Intramacronucleata</taxon>
        <taxon>Oligohymenophorea</taxon>
        <taxon>Peniculida</taxon>
        <taxon>Parameciidae</taxon>
        <taxon>Paramecium</taxon>
    </lineage>
</organism>
<sequence length="94" mass="11087">MSLIKVIQLFCFYVLQASTSLTQNDQYNCQKTLNNTLKYSLIRRVSYSITYFCGNQDFEIQIKLNSNLHHQSIQINLNNKLISKIIYLKTNNIY</sequence>
<keyword evidence="3" id="KW-1185">Reference proteome</keyword>
<keyword evidence="1" id="KW-0732">Signal</keyword>
<evidence type="ECO:0000313" key="3">
    <source>
        <dbReference type="Proteomes" id="UP000688137"/>
    </source>
</evidence>
<name>A0A8S1NWX2_PARPR</name>
<evidence type="ECO:0008006" key="4">
    <source>
        <dbReference type="Google" id="ProtNLM"/>
    </source>
</evidence>
<comment type="caution">
    <text evidence="2">The sequence shown here is derived from an EMBL/GenBank/DDBJ whole genome shotgun (WGS) entry which is preliminary data.</text>
</comment>
<accession>A0A8S1NWX2</accession>
<evidence type="ECO:0000313" key="2">
    <source>
        <dbReference type="EMBL" id="CAD8094015.1"/>
    </source>
</evidence>
<dbReference type="EMBL" id="CAJJDM010000097">
    <property type="protein sequence ID" value="CAD8094015.1"/>
    <property type="molecule type" value="Genomic_DNA"/>
</dbReference>
<protein>
    <recommendedName>
        <fullName evidence="4">Transmembrane protein</fullName>
    </recommendedName>
</protein>
<evidence type="ECO:0000256" key="1">
    <source>
        <dbReference type="SAM" id="SignalP"/>
    </source>
</evidence>
<gene>
    <name evidence="2" type="ORF">PPRIM_AZ9-3.1.T0940173</name>
</gene>
<feature type="signal peptide" evidence="1">
    <location>
        <begin position="1"/>
        <end position="19"/>
    </location>
</feature>